<dbReference type="Proteomes" id="UP000222460">
    <property type="component" value="Unassembled WGS sequence"/>
</dbReference>
<dbReference type="AlphaFoldDB" id="A0A2C5W0U0"/>
<reference evidence="2" key="1">
    <citation type="submission" date="2017-10" db="EMBL/GenBank/DDBJ databases">
        <title>FDA dAtabase for Regulatory Grade micrObial Sequences (FDA-ARGOS): Supporting development and validation of Infectious Disease Dx tests.</title>
        <authorList>
            <person name="Goldberg B."/>
            <person name="Campos J."/>
            <person name="Tallon L."/>
            <person name="Sadzewicz L."/>
            <person name="Ott S."/>
            <person name="Zhao X."/>
            <person name="Nagaraj S."/>
            <person name="Vavikolanu K."/>
            <person name="Aluvathingal J."/>
            <person name="Nadendla S."/>
            <person name="Geyer C."/>
            <person name="Sichtig H."/>
        </authorList>
    </citation>
    <scope>NUCLEOTIDE SEQUENCE [LARGE SCALE GENOMIC DNA]</scope>
    <source>
        <strain evidence="2">FDAARGOS_376</strain>
    </source>
</reference>
<proteinExistence type="predicted"/>
<comment type="caution">
    <text evidence="1">The sequence shown here is derived from an EMBL/GenBank/DDBJ whole genome shotgun (WGS) entry which is preliminary data.</text>
</comment>
<sequence>MFETYSIQLPGAKYPCSKDYQTLPENAEKWQRLLKNAHGKSATCLCLGNGQKALNIRHLKALKRYVLARSANSGHEHATDCRFFSEAEYRTGLGSYVEGVVQEGNEDDVSVRLSQAIQLRKKNDDADPKVDLPFDSRKPGRTQRAMSLLGLLHLLWTRSGLNTWFPKMEGKRDDSILQWLLEQTAENIKTHRMTLDRVLLSPAKHGSRNREVLDRAKTHQYRLIAVGVLQPFSGGVDDTWDDLQSLPLMSSAGIPTMWLKGKPWADARLSFARELNAWKSGAKTVAIAFLTLRDKSRYYDVLEVALMRVSEMLIPLDSGLEGKVEAMLREQKRKFSKPLRFDADDKTIPDFWLNDLDDEFPMEVFGMNTTEYVLRKNAKISHYQTEYAQRLGWWYWDACNNSDVTSIPPLPPATR</sequence>
<dbReference type="Pfam" id="PF06666">
    <property type="entry name" value="DUF1173"/>
    <property type="match status" value="2"/>
</dbReference>
<protein>
    <submittedName>
        <fullName evidence="1">Phage tail protein</fullName>
    </submittedName>
</protein>
<organism evidence="1 2">
    <name type="scientific">Pseudomonas putida</name>
    <name type="common">Arthrobacter siderocapsulatus</name>
    <dbReference type="NCBI Taxonomy" id="303"/>
    <lineage>
        <taxon>Bacteria</taxon>
        <taxon>Pseudomonadati</taxon>
        <taxon>Pseudomonadota</taxon>
        <taxon>Gammaproteobacteria</taxon>
        <taxon>Pseudomonadales</taxon>
        <taxon>Pseudomonadaceae</taxon>
        <taxon>Pseudomonas</taxon>
    </lineage>
</organism>
<accession>A0A2C5W0U0</accession>
<evidence type="ECO:0000313" key="2">
    <source>
        <dbReference type="Proteomes" id="UP000222460"/>
    </source>
</evidence>
<dbReference type="InterPro" id="IPR009553">
    <property type="entry name" value="DUF1173"/>
</dbReference>
<name>A0A2C5W0U0_PSEPU</name>
<evidence type="ECO:0000313" key="1">
    <source>
        <dbReference type="EMBL" id="PHH39057.1"/>
    </source>
</evidence>
<dbReference type="EMBL" id="PDKZ01000002">
    <property type="protein sequence ID" value="PHH39057.1"/>
    <property type="molecule type" value="Genomic_DNA"/>
</dbReference>
<gene>
    <name evidence="1" type="ORF">CRX57_02375</name>
</gene>